<dbReference type="SUPFAM" id="SSF52540">
    <property type="entry name" value="P-loop containing nucleoside triphosphate hydrolases"/>
    <property type="match status" value="1"/>
</dbReference>
<proteinExistence type="predicted"/>
<dbReference type="PANTHER" id="PTHR43581:SF4">
    <property type="entry name" value="ATP_GTP PHOSPHATASE"/>
    <property type="match status" value="1"/>
</dbReference>
<feature type="domain" description="OLD protein-like TOPRIM" evidence="3">
    <location>
        <begin position="370"/>
        <end position="436"/>
    </location>
</feature>
<accession>A0A369TPU7</accession>
<feature type="domain" description="Endonuclease GajA/Old nuclease/RecF-like AAA" evidence="1">
    <location>
        <begin position="173"/>
        <end position="322"/>
    </location>
</feature>
<gene>
    <name evidence="4" type="ORF">DU478_05485</name>
</gene>
<organism evidence="4 5">
    <name type="scientific">Thalassococcus profundi</name>
    <dbReference type="NCBI Taxonomy" id="2282382"/>
    <lineage>
        <taxon>Bacteria</taxon>
        <taxon>Pseudomonadati</taxon>
        <taxon>Pseudomonadota</taxon>
        <taxon>Alphaproteobacteria</taxon>
        <taxon>Rhodobacterales</taxon>
        <taxon>Roseobacteraceae</taxon>
        <taxon>Thalassococcus</taxon>
    </lineage>
</organism>
<protein>
    <submittedName>
        <fullName evidence="4">DUF2813 domain-containing protein</fullName>
    </submittedName>
</protein>
<evidence type="ECO:0000259" key="2">
    <source>
        <dbReference type="Pfam" id="PF13476"/>
    </source>
</evidence>
<sequence>MYLASLTINNFRRIKQATMEFEPGLNIIVGPNNIGKTAVVDALRSLLAGTDDPYPRFSVDDVHLPKGGTATGDVCFDYVFKNLSLDDEADFLHGLKADEAGKSEAHLRVTYGDADKSGRLRPRRVCGAHHDIAMTATMLENLRSVYLQPLRDAELGLRPSRTSQLSRLLHLLSDEEGKEQIAKKLAHLDTEIKALKAIVETQEAITMRHNSMLGDQLAQMLAVELSGSDFTKLASRLSLLVDSFEIERNGLGYNNLIYMAVALSELAKNAESAYRSLIVEEPEAHLHPQLQAVLLRYLSDIKVAEGERPVQVFVTSHSPNFASIADLDAVECLVETETGVDVFHPRSIIFRKGKKEKLKRYLDVTRAEFFFARRVIFVEGTAELLMVDLLAKKMGCDLRNHGVSLISVEGLNFDSFMPLFGETAIKIPVAIITDADPVITDEEGNKQPHYPSANEAITISSNTALMKGQEDKFVKVFHGQKTFEYDLGLHEKNRMPMLLALKDLHPQIGTDLEIEVASKADDRDRAMALFSGMFERSKGKANIQKGAFAQALAAQIENNCLEIEIPKYISDAVMHACKS</sequence>
<name>A0A369TPU7_9RHOB</name>
<dbReference type="Pfam" id="PF20469">
    <property type="entry name" value="OLD-like_TOPRIM"/>
    <property type="match status" value="1"/>
</dbReference>
<dbReference type="Pfam" id="PF13476">
    <property type="entry name" value="AAA_23"/>
    <property type="match status" value="1"/>
</dbReference>
<evidence type="ECO:0000259" key="3">
    <source>
        <dbReference type="Pfam" id="PF20469"/>
    </source>
</evidence>
<evidence type="ECO:0000313" key="5">
    <source>
        <dbReference type="Proteomes" id="UP000253977"/>
    </source>
</evidence>
<dbReference type="InterPro" id="IPR034139">
    <property type="entry name" value="TOPRIM_OLD"/>
</dbReference>
<dbReference type="InterPro" id="IPR041685">
    <property type="entry name" value="AAA_GajA/Old/RecF-like"/>
</dbReference>
<dbReference type="InterPro" id="IPR051396">
    <property type="entry name" value="Bact_Antivir_Def_Nuclease"/>
</dbReference>
<evidence type="ECO:0000259" key="1">
    <source>
        <dbReference type="Pfam" id="PF13175"/>
    </source>
</evidence>
<feature type="domain" description="Rad50/SbcC-type AAA" evidence="2">
    <location>
        <begin position="5"/>
        <end position="111"/>
    </location>
</feature>
<dbReference type="Pfam" id="PF13175">
    <property type="entry name" value="AAA_15"/>
    <property type="match status" value="1"/>
</dbReference>
<dbReference type="EMBL" id="QPMK01000003">
    <property type="protein sequence ID" value="RDD67190.1"/>
    <property type="molecule type" value="Genomic_DNA"/>
</dbReference>
<dbReference type="Gene3D" id="3.40.50.300">
    <property type="entry name" value="P-loop containing nucleotide triphosphate hydrolases"/>
    <property type="match status" value="1"/>
</dbReference>
<comment type="caution">
    <text evidence="4">The sequence shown here is derived from an EMBL/GenBank/DDBJ whole genome shotgun (WGS) entry which is preliminary data.</text>
</comment>
<dbReference type="AlphaFoldDB" id="A0A369TPU7"/>
<evidence type="ECO:0000313" key="4">
    <source>
        <dbReference type="EMBL" id="RDD67190.1"/>
    </source>
</evidence>
<dbReference type="OrthoDB" id="9816534at2"/>
<dbReference type="InterPro" id="IPR027417">
    <property type="entry name" value="P-loop_NTPase"/>
</dbReference>
<dbReference type="Proteomes" id="UP000253977">
    <property type="component" value="Unassembled WGS sequence"/>
</dbReference>
<dbReference type="PANTHER" id="PTHR43581">
    <property type="entry name" value="ATP/GTP PHOSPHATASE"/>
    <property type="match status" value="1"/>
</dbReference>
<keyword evidence="5" id="KW-1185">Reference proteome</keyword>
<dbReference type="InterPro" id="IPR038729">
    <property type="entry name" value="Rad50/SbcC_AAA"/>
</dbReference>
<dbReference type="CDD" id="cd01026">
    <property type="entry name" value="TOPRIM_OLD"/>
    <property type="match status" value="1"/>
</dbReference>
<reference evidence="4 5" key="1">
    <citation type="submission" date="2018-07" db="EMBL/GenBank/DDBJ databases">
        <title>Thalassococcus profundi sp. nov., a marine bacterium isolated from deep seawater of Okinawa Trough.</title>
        <authorList>
            <person name="Yu M."/>
        </authorList>
    </citation>
    <scope>NUCLEOTIDE SEQUENCE [LARGE SCALE GENOMIC DNA]</scope>
    <source>
        <strain evidence="4 5">WRAS1</strain>
    </source>
</reference>
<dbReference type="RefSeq" id="WP_114509938.1">
    <property type="nucleotide sequence ID" value="NZ_QPMK01000003.1"/>
</dbReference>